<organism evidence="1 2">
    <name type="scientific">Lactuca saligna</name>
    <name type="common">Willowleaf lettuce</name>
    <dbReference type="NCBI Taxonomy" id="75948"/>
    <lineage>
        <taxon>Eukaryota</taxon>
        <taxon>Viridiplantae</taxon>
        <taxon>Streptophyta</taxon>
        <taxon>Embryophyta</taxon>
        <taxon>Tracheophyta</taxon>
        <taxon>Spermatophyta</taxon>
        <taxon>Magnoliopsida</taxon>
        <taxon>eudicotyledons</taxon>
        <taxon>Gunneridae</taxon>
        <taxon>Pentapetalae</taxon>
        <taxon>asterids</taxon>
        <taxon>campanulids</taxon>
        <taxon>Asterales</taxon>
        <taxon>Asteraceae</taxon>
        <taxon>Cichorioideae</taxon>
        <taxon>Cichorieae</taxon>
        <taxon>Lactucinae</taxon>
        <taxon>Lactuca</taxon>
    </lineage>
</organism>
<dbReference type="Proteomes" id="UP001177003">
    <property type="component" value="Chromosome 3"/>
</dbReference>
<sequence>MELHYCNNHLDEAHDVTKEDKYIVVGCCPQPPNCHPQPPVSSHLHALPLVKLVGTTRIKAAEAVRATPVATDAAVMEPPLLIVDVERINRSRQSFLHILHILHIRFQILQY</sequence>
<name>A0AA35YPW3_LACSI</name>
<proteinExistence type="predicted"/>
<protein>
    <submittedName>
        <fullName evidence="1">Uncharacterized protein</fullName>
    </submittedName>
</protein>
<dbReference type="EMBL" id="OX465079">
    <property type="protein sequence ID" value="CAI9277787.1"/>
    <property type="molecule type" value="Genomic_DNA"/>
</dbReference>
<keyword evidence="2" id="KW-1185">Reference proteome</keyword>
<evidence type="ECO:0000313" key="1">
    <source>
        <dbReference type="EMBL" id="CAI9277787.1"/>
    </source>
</evidence>
<accession>A0AA35YPW3</accession>
<evidence type="ECO:0000313" key="2">
    <source>
        <dbReference type="Proteomes" id="UP001177003"/>
    </source>
</evidence>
<dbReference type="AlphaFoldDB" id="A0AA35YPW3"/>
<reference evidence="1" key="1">
    <citation type="submission" date="2023-04" db="EMBL/GenBank/DDBJ databases">
        <authorList>
            <person name="Vijverberg K."/>
            <person name="Xiong W."/>
            <person name="Schranz E."/>
        </authorList>
    </citation>
    <scope>NUCLEOTIDE SEQUENCE</scope>
</reference>
<gene>
    <name evidence="1" type="ORF">LSALG_LOCUS17697</name>
</gene>